<feature type="transmembrane region" description="Helical" evidence="1">
    <location>
        <begin position="17"/>
        <end position="36"/>
    </location>
</feature>
<dbReference type="Gene3D" id="1.20.1280.290">
    <property type="match status" value="1"/>
</dbReference>
<keyword evidence="1" id="KW-0812">Transmembrane</keyword>
<accession>A0A521DRM7</accession>
<dbReference type="GO" id="GO:0008915">
    <property type="term" value="F:lipid-A-disaccharide synthase activity"/>
    <property type="evidence" value="ECO:0007669"/>
    <property type="project" value="InterPro"/>
</dbReference>
<dbReference type="Proteomes" id="UP000319014">
    <property type="component" value="Unassembled WGS sequence"/>
</dbReference>
<dbReference type="SMART" id="SM01259">
    <property type="entry name" value="LAB_N"/>
    <property type="match status" value="1"/>
</dbReference>
<dbReference type="PIRSF" id="PIRSF028440">
    <property type="entry name" value="UCP_LAB_N"/>
    <property type="match status" value="1"/>
</dbReference>
<keyword evidence="1" id="KW-1133">Transmembrane helix</keyword>
<evidence type="ECO:0000259" key="2">
    <source>
        <dbReference type="SMART" id="SM01259"/>
    </source>
</evidence>
<dbReference type="RefSeq" id="WP_142663363.1">
    <property type="nucleotide sequence ID" value="NZ_FXTK01000009.1"/>
</dbReference>
<dbReference type="OrthoDB" id="9793186at2"/>
<dbReference type="GO" id="GO:0009245">
    <property type="term" value="P:lipid A biosynthetic process"/>
    <property type="evidence" value="ECO:0007669"/>
    <property type="project" value="InterPro"/>
</dbReference>
<proteinExistence type="predicted"/>
<reference evidence="3 4" key="1">
    <citation type="submission" date="2017-05" db="EMBL/GenBank/DDBJ databases">
        <authorList>
            <person name="Varghese N."/>
            <person name="Submissions S."/>
        </authorList>
    </citation>
    <scope>NUCLEOTIDE SEQUENCE [LARGE SCALE GENOMIC DNA]</scope>
    <source>
        <strain evidence="3 4">DSM 100094</strain>
    </source>
</reference>
<sequence>MIERILAAFNVHTTNELIWVFIGLAAQLAFTARFLVQWIASERAKKSVIPVAFWYFSLIGGLILLAYAIHRRDPVFILGQSLGTIIYLRNLWLIHAEKRALAR</sequence>
<feature type="transmembrane region" description="Helical" evidence="1">
    <location>
        <begin position="75"/>
        <end position="94"/>
    </location>
</feature>
<evidence type="ECO:0000313" key="3">
    <source>
        <dbReference type="EMBL" id="SMO74337.1"/>
    </source>
</evidence>
<dbReference type="GO" id="GO:0016020">
    <property type="term" value="C:membrane"/>
    <property type="evidence" value="ECO:0007669"/>
    <property type="project" value="GOC"/>
</dbReference>
<organism evidence="3 4">
    <name type="scientific">Paracoccus laeviglucosivorans</name>
    <dbReference type="NCBI Taxonomy" id="1197861"/>
    <lineage>
        <taxon>Bacteria</taxon>
        <taxon>Pseudomonadati</taxon>
        <taxon>Pseudomonadota</taxon>
        <taxon>Alphaproteobacteria</taxon>
        <taxon>Rhodobacterales</taxon>
        <taxon>Paracoccaceae</taxon>
        <taxon>Paracoccus</taxon>
    </lineage>
</organism>
<gene>
    <name evidence="3" type="ORF">SAMN06265221_10991</name>
</gene>
<dbReference type="InterPro" id="IPR011499">
    <property type="entry name" value="Lipid_A_biosynth_N"/>
</dbReference>
<dbReference type="EMBL" id="FXTK01000009">
    <property type="protein sequence ID" value="SMO74337.1"/>
    <property type="molecule type" value="Genomic_DNA"/>
</dbReference>
<protein>
    <submittedName>
        <fullName evidence="3">Uncharacterized N-terminal domain of lipid-A-disaccharide synthase</fullName>
    </submittedName>
</protein>
<evidence type="ECO:0000256" key="1">
    <source>
        <dbReference type="SAM" id="Phobius"/>
    </source>
</evidence>
<name>A0A521DRM7_9RHOB</name>
<evidence type="ECO:0000313" key="4">
    <source>
        <dbReference type="Proteomes" id="UP000319014"/>
    </source>
</evidence>
<dbReference type="InterPro" id="IPR014546">
    <property type="entry name" value="UCP028440_lipidA_biosyn"/>
</dbReference>
<keyword evidence="4" id="KW-1185">Reference proteome</keyword>
<feature type="domain" description="Lipid A biosynthesis N-terminal" evidence="2">
    <location>
        <begin position="22"/>
        <end position="93"/>
    </location>
</feature>
<feature type="transmembrane region" description="Helical" evidence="1">
    <location>
        <begin position="48"/>
        <end position="69"/>
    </location>
</feature>
<dbReference type="Pfam" id="PF07578">
    <property type="entry name" value="LAB_N"/>
    <property type="match status" value="1"/>
</dbReference>
<dbReference type="AlphaFoldDB" id="A0A521DRM7"/>
<keyword evidence="1" id="KW-0472">Membrane</keyword>